<dbReference type="PANTHER" id="PTHR33365">
    <property type="entry name" value="YALI0B05434P"/>
    <property type="match status" value="1"/>
</dbReference>
<dbReference type="PANTHER" id="PTHR33365:SF11">
    <property type="entry name" value="TAT PATHWAY SIGNAL SEQUENCE"/>
    <property type="match status" value="1"/>
</dbReference>
<evidence type="ECO:0000256" key="1">
    <source>
        <dbReference type="ARBA" id="ARBA00004685"/>
    </source>
</evidence>
<dbReference type="AlphaFoldDB" id="S8FP13"/>
<dbReference type="GO" id="GO:0043386">
    <property type="term" value="P:mycotoxin biosynthetic process"/>
    <property type="evidence" value="ECO:0007669"/>
    <property type="project" value="InterPro"/>
</dbReference>
<gene>
    <name evidence="4" type="ORF">FOMPIDRAFT_91034</name>
</gene>
<proteinExistence type="inferred from homology"/>
<dbReference type="InParanoid" id="S8FP13"/>
<dbReference type="Pfam" id="PF11807">
    <property type="entry name" value="UstYa"/>
    <property type="match status" value="1"/>
</dbReference>
<protein>
    <submittedName>
        <fullName evidence="4">Uncharacterized protein</fullName>
    </submittedName>
</protein>
<dbReference type="HOGENOM" id="CLU_042941_8_3_1"/>
<evidence type="ECO:0000256" key="2">
    <source>
        <dbReference type="ARBA" id="ARBA00023002"/>
    </source>
</evidence>
<keyword evidence="5" id="KW-1185">Reference proteome</keyword>
<keyword evidence="2" id="KW-0560">Oxidoreductase</keyword>
<comment type="pathway">
    <text evidence="1">Mycotoxin biosynthesis.</text>
</comment>
<name>S8FP13_FOMSC</name>
<dbReference type="GO" id="GO:0016491">
    <property type="term" value="F:oxidoreductase activity"/>
    <property type="evidence" value="ECO:0007669"/>
    <property type="project" value="UniProtKB-KW"/>
</dbReference>
<evidence type="ECO:0000256" key="3">
    <source>
        <dbReference type="ARBA" id="ARBA00035112"/>
    </source>
</evidence>
<dbReference type="STRING" id="743788.S8FP13"/>
<comment type="similarity">
    <text evidence="3">Belongs to the ustYa family.</text>
</comment>
<accession>S8FP13</accession>
<organism evidence="4 5">
    <name type="scientific">Fomitopsis schrenkii</name>
    <name type="common">Brown rot fungus</name>
    <dbReference type="NCBI Taxonomy" id="2126942"/>
    <lineage>
        <taxon>Eukaryota</taxon>
        <taxon>Fungi</taxon>
        <taxon>Dikarya</taxon>
        <taxon>Basidiomycota</taxon>
        <taxon>Agaricomycotina</taxon>
        <taxon>Agaricomycetes</taxon>
        <taxon>Polyporales</taxon>
        <taxon>Fomitopsis</taxon>
    </lineage>
</organism>
<dbReference type="InterPro" id="IPR021765">
    <property type="entry name" value="UstYa-like"/>
</dbReference>
<dbReference type="EMBL" id="KE504152">
    <property type="protein sequence ID" value="EPT00050.1"/>
    <property type="molecule type" value="Genomic_DNA"/>
</dbReference>
<reference evidence="4 5" key="1">
    <citation type="journal article" date="2012" name="Science">
        <title>The Paleozoic origin of enzymatic lignin decomposition reconstructed from 31 fungal genomes.</title>
        <authorList>
            <person name="Floudas D."/>
            <person name="Binder M."/>
            <person name="Riley R."/>
            <person name="Barry K."/>
            <person name="Blanchette R.A."/>
            <person name="Henrissat B."/>
            <person name="Martinez A.T."/>
            <person name="Otillar R."/>
            <person name="Spatafora J.W."/>
            <person name="Yadav J.S."/>
            <person name="Aerts A."/>
            <person name="Benoit I."/>
            <person name="Boyd A."/>
            <person name="Carlson A."/>
            <person name="Copeland A."/>
            <person name="Coutinho P.M."/>
            <person name="de Vries R.P."/>
            <person name="Ferreira P."/>
            <person name="Findley K."/>
            <person name="Foster B."/>
            <person name="Gaskell J."/>
            <person name="Glotzer D."/>
            <person name="Gorecki P."/>
            <person name="Heitman J."/>
            <person name="Hesse C."/>
            <person name="Hori C."/>
            <person name="Igarashi K."/>
            <person name="Jurgens J.A."/>
            <person name="Kallen N."/>
            <person name="Kersten P."/>
            <person name="Kohler A."/>
            <person name="Kuees U."/>
            <person name="Kumar T.K.A."/>
            <person name="Kuo A."/>
            <person name="LaButti K."/>
            <person name="Larrondo L.F."/>
            <person name="Lindquist E."/>
            <person name="Ling A."/>
            <person name="Lombard V."/>
            <person name="Lucas S."/>
            <person name="Lundell T."/>
            <person name="Martin R."/>
            <person name="McLaughlin D.J."/>
            <person name="Morgenstern I."/>
            <person name="Morin E."/>
            <person name="Murat C."/>
            <person name="Nagy L.G."/>
            <person name="Nolan M."/>
            <person name="Ohm R.A."/>
            <person name="Patyshakuliyeva A."/>
            <person name="Rokas A."/>
            <person name="Ruiz-Duenas F.J."/>
            <person name="Sabat G."/>
            <person name="Salamov A."/>
            <person name="Samejima M."/>
            <person name="Schmutz J."/>
            <person name="Slot J.C."/>
            <person name="St John F."/>
            <person name="Stenlid J."/>
            <person name="Sun H."/>
            <person name="Sun S."/>
            <person name="Syed K."/>
            <person name="Tsang A."/>
            <person name="Wiebenga A."/>
            <person name="Young D."/>
            <person name="Pisabarro A."/>
            <person name="Eastwood D.C."/>
            <person name="Martin F."/>
            <person name="Cullen D."/>
            <person name="Grigoriev I.V."/>
            <person name="Hibbett D.S."/>
        </authorList>
    </citation>
    <scope>NUCLEOTIDE SEQUENCE</scope>
    <source>
        <strain evidence="5">FP-58527</strain>
    </source>
</reference>
<dbReference type="Proteomes" id="UP000015241">
    <property type="component" value="Unassembled WGS sequence"/>
</dbReference>
<dbReference type="OrthoDB" id="3687641at2759"/>
<evidence type="ECO:0000313" key="5">
    <source>
        <dbReference type="Proteomes" id="UP000015241"/>
    </source>
</evidence>
<dbReference type="eggNOG" id="ENOG502SUK5">
    <property type="taxonomic scope" value="Eukaryota"/>
</dbReference>
<sequence>MVSKQHAPPAPKSLRELRFAPDLSEPVSLRIDSSGHYQLDDEDSAEEFEKLLPHGGHLVHLSSPEYPSAPPQPYTVMLFHQLKCLGVMREEYAAARNEPSALTQHCINYLRQTILCRPNLLAESAWNSEGTAIRGYDTVCHDWTKVYEEAERNQEGFSTYWA</sequence>
<evidence type="ECO:0000313" key="4">
    <source>
        <dbReference type="EMBL" id="EPT00050.1"/>
    </source>
</evidence>